<dbReference type="CDD" id="cd06141">
    <property type="entry name" value="WRN_exo"/>
    <property type="match status" value="1"/>
</dbReference>
<evidence type="ECO:0000313" key="4">
    <source>
        <dbReference type="EMBL" id="MED6206371.1"/>
    </source>
</evidence>
<gene>
    <name evidence="4" type="ORF">PIB30_026076</name>
</gene>
<protein>
    <recommendedName>
        <fullName evidence="3">3'-5' exonuclease domain-containing protein</fullName>
    </recommendedName>
</protein>
<dbReference type="Proteomes" id="UP001341840">
    <property type="component" value="Unassembled WGS sequence"/>
</dbReference>
<feature type="domain" description="3'-5' exonuclease" evidence="3">
    <location>
        <begin position="98"/>
        <end position="216"/>
    </location>
</feature>
<dbReference type="SUPFAM" id="SSF53098">
    <property type="entry name" value="Ribonuclease H-like"/>
    <property type="match status" value="1"/>
</dbReference>
<keyword evidence="2" id="KW-0378">Hydrolase</keyword>
<evidence type="ECO:0000256" key="2">
    <source>
        <dbReference type="ARBA" id="ARBA00022801"/>
    </source>
</evidence>
<evidence type="ECO:0000256" key="1">
    <source>
        <dbReference type="ARBA" id="ARBA00022722"/>
    </source>
</evidence>
<name>A0ABU6Y8W3_9FABA</name>
<dbReference type="InterPro" id="IPR002562">
    <property type="entry name" value="3'-5'_exonuclease_dom"/>
</dbReference>
<dbReference type="Pfam" id="PF01612">
    <property type="entry name" value="DNA_pol_A_exo1"/>
    <property type="match status" value="1"/>
</dbReference>
<proteinExistence type="predicted"/>
<dbReference type="InterPro" id="IPR012337">
    <property type="entry name" value="RNaseH-like_sf"/>
</dbReference>
<dbReference type="PANTHER" id="PTHR13620">
    <property type="entry name" value="3-5 EXONUCLEASE"/>
    <property type="match status" value="1"/>
</dbReference>
<dbReference type="InterPro" id="IPR051132">
    <property type="entry name" value="3-5_Exonuclease_domain"/>
</dbReference>
<accession>A0ABU6Y8W3</accession>
<organism evidence="4 5">
    <name type="scientific">Stylosanthes scabra</name>
    <dbReference type="NCBI Taxonomy" id="79078"/>
    <lineage>
        <taxon>Eukaryota</taxon>
        <taxon>Viridiplantae</taxon>
        <taxon>Streptophyta</taxon>
        <taxon>Embryophyta</taxon>
        <taxon>Tracheophyta</taxon>
        <taxon>Spermatophyta</taxon>
        <taxon>Magnoliopsida</taxon>
        <taxon>eudicotyledons</taxon>
        <taxon>Gunneridae</taxon>
        <taxon>Pentapetalae</taxon>
        <taxon>rosids</taxon>
        <taxon>fabids</taxon>
        <taxon>Fabales</taxon>
        <taxon>Fabaceae</taxon>
        <taxon>Papilionoideae</taxon>
        <taxon>50 kb inversion clade</taxon>
        <taxon>dalbergioids sensu lato</taxon>
        <taxon>Dalbergieae</taxon>
        <taxon>Pterocarpus clade</taxon>
        <taxon>Stylosanthes</taxon>
    </lineage>
</organism>
<reference evidence="4 5" key="1">
    <citation type="journal article" date="2023" name="Plants (Basel)">
        <title>Bridging the Gap: Combining Genomics and Transcriptomics Approaches to Understand Stylosanthes scabra, an Orphan Legume from the Brazilian Caatinga.</title>
        <authorList>
            <person name="Ferreira-Neto J.R.C."/>
            <person name="da Silva M.D."/>
            <person name="Binneck E."/>
            <person name="de Melo N.F."/>
            <person name="da Silva R.H."/>
            <person name="de Melo A.L.T.M."/>
            <person name="Pandolfi V."/>
            <person name="Bustamante F.O."/>
            <person name="Brasileiro-Vidal A.C."/>
            <person name="Benko-Iseppon A.M."/>
        </authorList>
    </citation>
    <scope>NUCLEOTIDE SEQUENCE [LARGE SCALE GENOMIC DNA]</scope>
    <source>
        <tissue evidence="4">Leaves</tissue>
    </source>
</reference>
<comment type="caution">
    <text evidence="4">The sequence shown here is derived from an EMBL/GenBank/DDBJ whole genome shotgun (WGS) entry which is preliminary data.</text>
</comment>
<keyword evidence="1" id="KW-0540">Nuclease</keyword>
<evidence type="ECO:0000313" key="5">
    <source>
        <dbReference type="Proteomes" id="UP001341840"/>
    </source>
</evidence>
<keyword evidence="5" id="KW-1185">Reference proteome</keyword>
<dbReference type="EMBL" id="JASCZI010241752">
    <property type="protein sequence ID" value="MED6206371.1"/>
    <property type="molecule type" value="Genomic_DNA"/>
</dbReference>
<dbReference type="Gene3D" id="3.30.420.10">
    <property type="entry name" value="Ribonuclease H-like superfamily/Ribonuclease H"/>
    <property type="match status" value="1"/>
</dbReference>
<dbReference type="InterPro" id="IPR036397">
    <property type="entry name" value="RNaseH_sf"/>
</dbReference>
<dbReference type="PANTHER" id="PTHR13620:SF121">
    <property type="entry name" value="EMB|CAB82946.1-RELATED"/>
    <property type="match status" value="1"/>
</dbReference>
<evidence type="ECO:0000259" key="3">
    <source>
        <dbReference type="Pfam" id="PF01612"/>
    </source>
</evidence>
<sequence length="225" mass="24913">MLALSSSSPSASSIISKDGISGASTVSFNPESSKYTIKFYGKTIETTVTDKATIVDQWIQDINVQQPSYSFVIVGLAVELSSSITSIARKKSATFCIDDKCLILQLKYMDNFSLSIKNFLMNPNFFSVGVEVVNDINLITKDYGLNFGGDHANIKKLAMRKWPDRFHEPGLKNLAKELLGLSIKKLELVSLSNWGKRILTIEQVEYGSIHAYVSCKIGNLLLKDD</sequence>